<evidence type="ECO:0000313" key="4">
    <source>
        <dbReference type="EMBL" id="RRT69954.1"/>
    </source>
</evidence>
<proteinExistence type="inferred from homology"/>
<dbReference type="InterPro" id="IPR023213">
    <property type="entry name" value="CAT-like_dom_sf"/>
</dbReference>
<evidence type="ECO:0000313" key="5">
    <source>
        <dbReference type="Proteomes" id="UP000287651"/>
    </source>
</evidence>
<evidence type="ECO:0000256" key="1">
    <source>
        <dbReference type="ARBA" id="ARBA00009861"/>
    </source>
</evidence>
<keyword evidence="2" id="KW-0808">Transferase</keyword>
<dbReference type="GO" id="GO:0016747">
    <property type="term" value="F:acyltransferase activity, transferring groups other than amino-acyl groups"/>
    <property type="evidence" value="ECO:0007669"/>
    <property type="project" value="TreeGrafter"/>
</dbReference>
<keyword evidence="3" id="KW-0012">Acyltransferase</keyword>
<accession>A0A427A167</accession>
<evidence type="ECO:0000256" key="2">
    <source>
        <dbReference type="ARBA" id="ARBA00022679"/>
    </source>
</evidence>
<dbReference type="Proteomes" id="UP000287651">
    <property type="component" value="Unassembled WGS sequence"/>
</dbReference>
<comment type="similarity">
    <text evidence="1">Belongs to the plant acyltransferase family.</text>
</comment>
<dbReference type="PANTHER" id="PTHR31642:SF299">
    <property type="entry name" value="OS02G0653400 PROTEIN"/>
    <property type="match status" value="1"/>
</dbReference>
<name>A0A427A167_ENSVE</name>
<reference evidence="4 5" key="1">
    <citation type="journal article" date="2014" name="Agronomy (Basel)">
        <title>A Draft Genome Sequence for Ensete ventricosum, the Drought-Tolerant Tree Against Hunger.</title>
        <authorList>
            <person name="Harrison J."/>
            <person name="Moore K.A."/>
            <person name="Paszkiewicz K."/>
            <person name="Jones T."/>
            <person name="Grant M."/>
            <person name="Ambacheew D."/>
            <person name="Muzemil S."/>
            <person name="Studholme D.J."/>
        </authorList>
    </citation>
    <scope>NUCLEOTIDE SEQUENCE [LARGE SCALE GENOMIC DNA]</scope>
</reference>
<organism evidence="4 5">
    <name type="scientific">Ensete ventricosum</name>
    <name type="common">Abyssinian banana</name>
    <name type="synonym">Musa ensete</name>
    <dbReference type="NCBI Taxonomy" id="4639"/>
    <lineage>
        <taxon>Eukaryota</taxon>
        <taxon>Viridiplantae</taxon>
        <taxon>Streptophyta</taxon>
        <taxon>Embryophyta</taxon>
        <taxon>Tracheophyta</taxon>
        <taxon>Spermatophyta</taxon>
        <taxon>Magnoliopsida</taxon>
        <taxon>Liliopsida</taxon>
        <taxon>Zingiberales</taxon>
        <taxon>Musaceae</taxon>
        <taxon>Ensete</taxon>
    </lineage>
</organism>
<dbReference type="EMBL" id="AMZH03004175">
    <property type="protein sequence ID" value="RRT69954.1"/>
    <property type="molecule type" value="Genomic_DNA"/>
</dbReference>
<comment type="caution">
    <text evidence="4">The sequence shown here is derived from an EMBL/GenBank/DDBJ whole genome shotgun (WGS) entry which is preliminary data.</text>
</comment>
<dbReference type="InterPro" id="IPR050317">
    <property type="entry name" value="Plant_Fungal_Acyltransferase"/>
</dbReference>
<dbReference type="AlphaFoldDB" id="A0A427A167"/>
<dbReference type="Gene3D" id="3.30.559.10">
    <property type="entry name" value="Chloramphenicol acetyltransferase-like domain"/>
    <property type="match status" value="1"/>
</dbReference>
<evidence type="ECO:0000256" key="3">
    <source>
        <dbReference type="ARBA" id="ARBA00023315"/>
    </source>
</evidence>
<sequence length="407" mass="44623">MLHFNSLNRLPFASDSQIYVSHHSIIGNPTTNLLYTIASAAIKPELVCCFHSISPKMILHVDAIQTALPGKVAHPGLARRIVMAAPLGPEVLQRRFQVVLYYGKAGDEEVESPLTVAAWIKESLSAVLSGHPILSGRLRNSGGSWEVKFNDSGVRLVQATAEMTMSEFLASEDRDGKEAQSLLRYDCLRFTLVIVDNTILWLQVTQFQGDGYAIGISCSLLLADPLFLSRFLRSWSQTHMQLLAQGRLTKPPMFHLSYFRGPNRPRRVKSVPFTSSSATTTTMLFKADPPPDAQSYSDLSAACLREATRRLGAEAVPEFSLMISDHTGDLKVGSHGATGLAYPKQVLEVVRWSQLGMEEVAFTPGNRPVHVSHQIVSCGHSRLVIAMMTSEAVGDPKLTISVTVPNN</sequence>
<gene>
    <name evidence="4" type="ORF">B296_00033940</name>
</gene>
<protein>
    <submittedName>
        <fullName evidence="4">Uncharacterized protein</fullName>
    </submittedName>
</protein>
<dbReference type="PANTHER" id="PTHR31642">
    <property type="entry name" value="TRICHOTHECENE 3-O-ACETYLTRANSFERASE"/>
    <property type="match status" value="1"/>
</dbReference>
<dbReference type="Pfam" id="PF02458">
    <property type="entry name" value="Transferase"/>
    <property type="match status" value="1"/>
</dbReference>